<keyword evidence="4" id="KW-1003">Cell membrane</keyword>
<dbReference type="Gene3D" id="3.90.190.10">
    <property type="entry name" value="Protein tyrosine phosphatase superfamily"/>
    <property type="match status" value="1"/>
</dbReference>
<evidence type="ECO:0000259" key="8">
    <source>
        <dbReference type="PROSITE" id="PS50056"/>
    </source>
</evidence>
<feature type="domain" description="ABC transporter" evidence="9">
    <location>
        <begin position="5"/>
        <end position="235"/>
    </location>
</feature>
<gene>
    <name evidence="10" type="ORF">E9531_05640</name>
</gene>
<proteinExistence type="inferred from homology"/>
<feature type="domain" description="Tyrosine-protein phosphatase" evidence="7">
    <location>
        <begin position="281"/>
        <end position="438"/>
    </location>
</feature>
<keyword evidence="10" id="KW-0067">ATP-binding</keyword>
<dbReference type="InterPro" id="IPR029021">
    <property type="entry name" value="Prot-tyrosine_phosphatase-like"/>
</dbReference>
<keyword evidence="6" id="KW-0472">Membrane</keyword>
<organism evidence="10 11">
    <name type="scientific">Lampropedia puyangensis</name>
    <dbReference type="NCBI Taxonomy" id="1330072"/>
    <lineage>
        <taxon>Bacteria</taxon>
        <taxon>Pseudomonadati</taxon>
        <taxon>Pseudomonadota</taxon>
        <taxon>Betaproteobacteria</taxon>
        <taxon>Burkholderiales</taxon>
        <taxon>Comamonadaceae</taxon>
        <taxon>Lampropedia</taxon>
    </lineage>
</organism>
<comment type="subcellular location">
    <subcellularLocation>
        <location evidence="1">Cell membrane</location>
        <topology evidence="1">Peripheral membrane protein</topology>
    </subcellularLocation>
</comment>
<evidence type="ECO:0000256" key="6">
    <source>
        <dbReference type="ARBA" id="ARBA00023136"/>
    </source>
</evidence>
<dbReference type="OrthoDB" id="196319at2"/>
<reference evidence="10 11" key="1">
    <citation type="journal article" date="2015" name="Antonie Van Leeuwenhoek">
        <title>Lampropedia puyangensis sp. nov., isolated from symptomatic bark of Populus ? euramericana canker and emended description of Lampropedia hyalina (Ehrenberg 1832) Lee et al. 2004.</title>
        <authorList>
            <person name="Li Y."/>
            <person name="Wang T."/>
            <person name="Piao C.G."/>
            <person name="Wang L.F."/>
            <person name="Tian G.Z."/>
            <person name="Zhu T.H."/>
            <person name="Guo M.W."/>
        </authorList>
    </citation>
    <scope>NUCLEOTIDE SEQUENCE [LARGE SCALE GENOMIC DNA]</scope>
    <source>
        <strain evidence="10 11">2-bin</strain>
    </source>
</reference>
<dbReference type="FunFam" id="3.90.190.10:FF:000157">
    <property type="entry name" value="Protein-tyrosine phosphatase"/>
    <property type="match status" value="1"/>
</dbReference>
<dbReference type="InterPro" id="IPR027417">
    <property type="entry name" value="P-loop_NTPase"/>
</dbReference>
<dbReference type="PROSITE" id="PS50056">
    <property type="entry name" value="TYR_PHOSPHATASE_2"/>
    <property type="match status" value="1"/>
</dbReference>
<protein>
    <submittedName>
        <fullName evidence="10">ATP-binding cassette domain-containing protein</fullName>
    </submittedName>
</protein>
<dbReference type="GO" id="GO:0005524">
    <property type="term" value="F:ATP binding"/>
    <property type="evidence" value="ECO:0007669"/>
    <property type="project" value="UniProtKB-KW"/>
</dbReference>
<dbReference type="PROSITE" id="PS00383">
    <property type="entry name" value="TYR_PHOSPHATASE_1"/>
    <property type="match status" value="1"/>
</dbReference>
<name>A0A4S8F835_9BURK</name>
<dbReference type="InterPro" id="IPR003439">
    <property type="entry name" value="ABC_transporter-like_ATP-bd"/>
</dbReference>
<dbReference type="GO" id="GO:0005886">
    <property type="term" value="C:plasma membrane"/>
    <property type="evidence" value="ECO:0007669"/>
    <property type="project" value="UniProtKB-SubCell"/>
</dbReference>
<dbReference type="PROSITE" id="PS50893">
    <property type="entry name" value="ABC_TRANSPORTER_2"/>
    <property type="match status" value="1"/>
</dbReference>
<evidence type="ECO:0000313" key="10">
    <source>
        <dbReference type="EMBL" id="THU03670.1"/>
    </source>
</evidence>
<evidence type="ECO:0000259" key="9">
    <source>
        <dbReference type="PROSITE" id="PS50893"/>
    </source>
</evidence>
<dbReference type="PROSITE" id="PS50054">
    <property type="entry name" value="TYR_PHOSPHATASE_DUAL"/>
    <property type="match status" value="1"/>
</dbReference>
<dbReference type="SUPFAM" id="SSF52799">
    <property type="entry name" value="(Phosphotyrosine protein) phosphatases II"/>
    <property type="match status" value="1"/>
</dbReference>
<comment type="similarity">
    <text evidence="2">Belongs to the ABC transporter superfamily.</text>
</comment>
<feature type="domain" description="Tyrosine specific protein phosphatases" evidence="8">
    <location>
        <begin position="373"/>
        <end position="424"/>
    </location>
</feature>
<dbReference type="InterPro" id="IPR016130">
    <property type="entry name" value="Tyr_Pase_AS"/>
</dbReference>
<dbReference type="Pfam" id="PF22785">
    <property type="entry name" value="Tc-R-P"/>
    <property type="match status" value="1"/>
</dbReference>
<evidence type="ECO:0000256" key="1">
    <source>
        <dbReference type="ARBA" id="ARBA00004202"/>
    </source>
</evidence>
<dbReference type="InterPro" id="IPR000387">
    <property type="entry name" value="Tyr_Pase_dom"/>
</dbReference>
<sequence>MGALLTLHGLNAWYGPKQVLFDVSMSLPLYGCTALVGPCGTGKSTLLQCVDSFSRTSQTQLSDGDWLARLTSWDVTAPISVAIAQQKQMRPDGTVLQFFCQEQLNSAGQVMQSLRELFNALHMADLLPLLLREASAVSDGEWALFNVLRAAYLGQAMVLLDEPTADLDQAEVVRMQALIKMLSQIRSVVFITHHLGHARALAEQVVLIGNGRVLASHPATLFFDTPSSDVVRHFLQFGTLAEERSQVVPRESACTSDLFASALAELTAGRIPRAGVLHPLLPSRFRWVVADRLAGVSIPGLLNDAHQDLQGLQGVGIDTLLNLTEVPFDGALLAQYGIKGLFVPIPDMEAPSVEQALGLCELLDVQLAQQAHLAVHCKAGQGRTGTVLALYLMWRSKGAWTAAQAIAAMRRIDSGWIQSERQLLFLGEFQQFIVNNVTFTE</sequence>
<evidence type="ECO:0000313" key="11">
    <source>
        <dbReference type="Proteomes" id="UP000308917"/>
    </source>
</evidence>
<accession>A0A4S8F835</accession>
<keyword evidence="11" id="KW-1185">Reference proteome</keyword>
<dbReference type="GO" id="GO:0016887">
    <property type="term" value="F:ATP hydrolysis activity"/>
    <property type="evidence" value="ECO:0007669"/>
    <property type="project" value="InterPro"/>
</dbReference>
<dbReference type="RefSeq" id="WP_136572778.1">
    <property type="nucleotide sequence ID" value="NZ_STFG01000004.1"/>
</dbReference>
<dbReference type="AlphaFoldDB" id="A0A4S8F835"/>
<evidence type="ECO:0000256" key="4">
    <source>
        <dbReference type="ARBA" id="ARBA00022475"/>
    </source>
</evidence>
<dbReference type="SUPFAM" id="SSF52540">
    <property type="entry name" value="P-loop containing nucleoside triphosphate hydrolases"/>
    <property type="match status" value="1"/>
</dbReference>
<dbReference type="InterPro" id="IPR050086">
    <property type="entry name" value="MetN_ABC_transporter-like"/>
</dbReference>
<evidence type="ECO:0000256" key="5">
    <source>
        <dbReference type="ARBA" id="ARBA00022801"/>
    </source>
</evidence>
<evidence type="ECO:0000256" key="2">
    <source>
        <dbReference type="ARBA" id="ARBA00005417"/>
    </source>
</evidence>
<comment type="caution">
    <text evidence="10">The sequence shown here is derived from an EMBL/GenBank/DDBJ whole genome shotgun (WGS) entry which is preliminary data.</text>
</comment>
<dbReference type="InterPro" id="IPR020422">
    <property type="entry name" value="TYR_PHOSPHATASE_DUAL_dom"/>
</dbReference>
<evidence type="ECO:0000256" key="3">
    <source>
        <dbReference type="ARBA" id="ARBA00022448"/>
    </source>
</evidence>
<keyword evidence="10" id="KW-0547">Nucleotide-binding</keyword>
<dbReference type="Gene3D" id="3.40.50.300">
    <property type="entry name" value="P-loop containing nucleotide triphosphate hydrolases"/>
    <property type="match status" value="1"/>
</dbReference>
<dbReference type="PANTHER" id="PTHR43166">
    <property type="entry name" value="AMINO ACID IMPORT ATP-BINDING PROTEIN"/>
    <property type="match status" value="1"/>
</dbReference>
<dbReference type="EMBL" id="STFG01000004">
    <property type="protein sequence ID" value="THU03670.1"/>
    <property type="molecule type" value="Genomic_DNA"/>
</dbReference>
<dbReference type="Proteomes" id="UP000308917">
    <property type="component" value="Unassembled WGS sequence"/>
</dbReference>
<keyword evidence="3" id="KW-0813">Transport</keyword>
<dbReference type="PANTHER" id="PTHR43166:SF9">
    <property type="entry name" value="GLUTAMATE_ASPARTATE IMPORT ATP-BINDING PROTEIN GLTL"/>
    <property type="match status" value="1"/>
</dbReference>
<dbReference type="Pfam" id="PF00005">
    <property type="entry name" value="ABC_tran"/>
    <property type="match status" value="1"/>
</dbReference>
<keyword evidence="5" id="KW-0378">Hydrolase</keyword>
<evidence type="ECO:0000259" key="7">
    <source>
        <dbReference type="PROSITE" id="PS50054"/>
    </source>
</evidence>